<comment type="caution">
    <text evidence="2">The sequence shown here is derived from an EMBL/GenBank/DDBJ whole genome shotgun (WGS) entry which is preliminary data.</text>
</comment>
<dbReference type="PANTHER" id="PTHR10073:SF52">
    <property type="entry name" value="MISMATCH REPAIR ENDONUCLEASE PMS2"/>
    <property type="match status" value="1"/>
</dbReference>
<dbReference type="PROSITE" id="PS00058">
    <property type="entry name" value="DNA_MISMATCH_REPAIR_1"/>
    <property type="match status" value="1"/>
</dbReference>
<evidence type="ECO:0000313" key="3">
    <source>
        <dbReference type="Proteomes" id="UP001175271"/>
    </source>
</evidence>
<evidence type="ECO:0008006" key="4">
    <source>
        <dbReference type="Google" id="ProtNLM"/>
    </source>
</evidence>
<keyword evidence="3" id="KW-1185">Reference proteome</keyword>
<sequence>MSTSDPHRLESPECSSRPTIKHLDYEVSRKICVGQVIINLAGACKELVDNSLDAGATVIEIKAKEYGHESLEISDNGCGISPDDFDALCKPHSTSKISNVDDFRTLETFGFRGEALNALSAIRYQLQLVVVDVHLEQGLTSIIRVILYRAKVFLVNMAHP</sequence>
<dbReference type="InterPro" id="IPR014762">
    <property type="entry name" value="DNA_mismatch_repair_CS"/>
</dbReference>
<reference evidence="2" key="1">
    <citation type="submission" date="2023-06" db="EMBL/GenBank/DDBJ databases">
        <title>Genomic analysis of the entomopathogenic nematode Steinernema hermaphroditum.</title>
        <authorList>
            <person name="Schwarz E.M."/>
            <person name="Heppert J.K."/>
            <person name="Baniya A."/>
            <person name="Schwartz H.T."/>
            <person name="Tan C.-H."/>
            <person name="Antoshechkin I."/>
            <person name="Sternberg P.W."/>
            <person name="Goodrich-Blair H."/>
            <person name="Dillman A.R."/>
        </authorList>
    </citation>
    <scope>NUCLEOTIDE SEQUENCE</scope>
    <source>
        <strain evidence="2">PS9179</strain>
        <tissue evidence="2">Whole animal</tissue>
    </source>
</reference>
<evidence type="ECO:0000313" key="2">
    <source>
        <dbReference type="EMBL" id="KAK0396683.1"/>
    </source>
</evidence>
<dbReference type="InterPro" id="IPR038973">
    <property type="entry name" value="MutL/Mlh/Pms-like"/>
</dbReference>
<dbReference type="SUPFAM" id="SSF55874">
    <property type="entry name" value="ATPase domain of HSP90 chaperone/DNA topoisomerase II/histidine kinase"/>
    <property type="match status" value="1"/>
</dbReference>
<proteinExistence type="inferred from homology"/>
<gene>
    <name evidence="2" type="ORF">QR680_001810</name>
</gene>
<dbReference type="InterPro" id="IPR036890">
    <property type="entry name" value="HATPase_C_sf"/>
</dbReference>
<dbReference type="PANTHER" id="PTHR10073">
    <property type="entry name" value="DNA MISMATCH REPAIR PROTEIN MLH, PMS, MUTL"/>
    <property type="match status" value="1"/>
</dbReference>
<dbReference type="Proteomes" id="UP001175271">
    <property type="component" value="Unassembled WGS sequence"/>
</dbReference>
<accession>A0AA39GZZ3</accession>
<dbReference type="Gene3D" id="3.30.565.10">
    <property type="entry name" value="Histidine kinase-like ATPase, C-terminal domain"/>
    <property type="match status" value="1"/>
</dbReference>
<dbReference type="AlphaFoldDB" id="A0AA39GZZ3"/>
<dbReference type="EMBL" id="JAUCMV010000005">
    <property type="protein sequence ID" value="KAK0396683.1"/>
    <property type="molecule type" value="Genomic_DNA"/>
</dbReference>
<dbReference type="Pfam" id="PF13589">
    <property type="entry name" value="HATPase_c_3"/>
    <property type="match status" value="1"/>
</dbReference>
<name>A0AA39GZZ3_9BILA</name>
<dbReference type="GO" id="GO:0140664">
    <property type="term" value="F:ATP-dependent DNA damage sensor activity"/>
    <property type="evidence" value="ECO:0007669"/>
    <property type="project" value="InterPro"/>
</dbReference>
<organism evidence="2 3">
    <name type="scientific">Steinernema hermaphroditum</name>
    <dbReference type="NCBI Taxonomy" id="289476"/>
    <lineage>
        <taxon>Eukaryota</taxon>
        <taxon>Metazoa</taxon>
        <taxon>Ecdysozoa</taxon>
        <taxon>Nematoda</taxon>
        <taxon>Chromadorea</taxon>
        <taxon>Rhabditida</taxon>
        <taxon>Tylenchina</taxon>
        <taxon>Panagrolaimomorpha</taxon>
        <taxon>Strongyloidoidea</taxon>
        <taxon>Steinernematidae</taxon>
        <taxon>Steinernema</taxon>
    </lineage>
</organism>
<dbReference type="GO" id="GO:0006298">
    <property type="term" value="P:mismatch repair"/>
    <property type="evidence" value="ECO:0007669"/>
    <property type="project" value="InterPro"/>
</dbReference>
<comment type="similarity">
    <text evidence="1">Belongs to the DNA mismatch repair MutL/HexB family.</text>
</comment>
<protein>
    <recommendedName>
        <fullName evidence="4">DNA mismatch repair protein S5 domain-containing protein</fullName>
    </recommendedName>
</protein>
<evidence type="ECO:0000256" key="1">
    <source>
        <dbReference type="ARBA" id="ARBA00006082"/>
    </source>
</evidence>
<dbReference type="GO" id="GO:0032389">
    <property type="term" value="C:MutLalpha complex"/>
    <property type="evidence" value="ECO:0007669"/>
    <property type="project" value="TreeGrafter"/>
</dbReference>
<dbReference type="GO" id="GO:0016887">
    <property type="term" value="F:ATP hydrolysis activity"/>
    <property type="evidence" value="ECO:0007669"/>
    <property type="project" value="InterPro"/>
</dbReference>